<proteinExistence type="predicted"/>
<dbReference type="RefSeq" id="WP_191087966.1">
    <property type="nucleotide sequence ID" value="NZ_CP064945.1"/>
</dbReference>
<organism evidence="1 2">
    <name type="scientific">Pseudomonas fulva</name>
    <dbReference type="NCBI Taxonomy" id="47880"/>
    <lineage>
        <taxon>Bacteria</taxon>
        <taxon>Pseudomonadati</taxon>
        <taxon>Pseudomonadota</taxon>
        <taxon>Gammaproteobacteria</taxon>
        <taxon>Pseudomonadales</taxon>
        <taxon>Pseudomonadaceae</taxon>
        <taxon>Pseudomonas</taxon>
    </lineage>
</organism>
<evidence type="ECO:0000313" key="1">
    <source>
        <dbReference type="EMBL" id="QPH52005.1"/>
    </source>
</evidence>
<geneLocation type="plasmid" evidence="1 2">
    <name>pVIM-24-ZDHY414</name>
</geneLocation>
<keyword evidence="1" id="KW-0614">Plasmid</keyword>
<accession>A0A7S9LD48</accession>
<name>A0A7S9LD48_9PSED</name>
<dbReference type="AlphaFoldDB" id="A0A7S9LD48"/>
<evidence type="ECO:0000313" key="2">
    <source>
        <dbReference type="Proteomes" id="UP000594430"/>
    </source>
</evidence>
<sequence>MTIFAGLVSEGTSNLKYHALRQDGTAACSSYLMVEREGDAHLIKQDHRCRSKACAKLFREADIAAKAKAAN</sequence>
<gene>
    <name evidence="1" type="ORF">IZU98_24310</name>
</gene>
<reference evidence="1 2" key="1">
    <citation type="submission" date="2020-11" db="EMBL/GenBank/DDBJ databases">
        <title>Pseudomonas fulva producing VIM-24.</title>
        <authorList>
            <person name="Liu S."/>
        </authorList>
    </citation>
    <scope>NUCLEOTIDE SEQUENCE [LARGE SCALE GENOMIC DNA]</scope>
    <source>
        <strain evidence="1 2">ZDHY414</strain>
        <plasmid evidence="1 2">pVIM-24-ZDHY414</plasmid>
    </source>
</reference>
<dbReference type="EMBL" id="CP064948">
    <property type="protein sequence ID" value="QPH52005.1"/>
    <property type="molecule type" value="Genomic_DNA"/>
</dbReference>
<dbReference type="Proteomes" id="UP000594430">
    <property type="component" value="Plasmid pVIM-24-ZDHY414"/>
</dbReference>
<protein>
    <submittedName>
        <fullName evidence="1">Uncharacterized protein</fullName>
    </submittedName>
</protein>